<dbReference type="Gene3D" id="2.30.42.10">
    <property type="match status" value="1"/>
</dbReference>
<dbReference type="PROSITE" id="PS51844">
    <property type="entry name" value="SH3_LIKE"/>
    <property type="match status" value="1"/>
</dbReference>
<dbReference type="CTD" id="399687"/>
<dbReference type="InterPro" id="IPR001609">
    <property type="entry name" value="Myosin_head_motor_dom-like"/>
</dbReference>
<feature type="compositionally biased region" description="Basic and acidic residues" evidence="12">
    <location>
        <begin position="325"/>
        <end position="336"/>
    </location>
</feature>
<dbReference type="InterPro" id="IPR057772">
    <property type="entry name" value="SH3_Myo18a"/>
</dbReference>
<dbReference type="GO" id="GO:0007015">
    <property type="term" value="P:actin filament organization"/>
    <property type="evidence" value="ECO:0007669"/>
    <property type="project" value="TreeGrafter"/>
</dbReference>
<evidence type="ECO:0000256" key="7">
    <source>
        <dbReference type="ARBA" id="ARBA00023054"/>
    </source>
</evidence>
<dbReference type="GO" id="GO:0005737">
    <property type="term" value="C:cytoplasm"/>
    <property type="evidence" value="ECO:0007669"/>
    <property type="project" value="UniProtKB-SubCell"/>
</dbReference>
<dbReference type="InterPro" id="IPR036961">
    <property type="entry name" value="Kinesin_motor_dom_sf"/>
</dbReference>
<dbReference type="PRINTS" id="PR00193">
    <property type="entry name" value="MYOSINHEAVY"/>
</dbReference>
<evidence type="ECO:0000256" key="5">
    <source>
        <dbReference type="ARBA" id="ARBA00022741"/>
    </source>
</evidence>
<dbReference type="InterPro" id="IPR036034">
    <property type="entry name" value="PDZ_sf"/>
</dbReference>
<dbReference type="FunFam" id="1.10.10.820:FF:000004">
    <property type="entry name" value="unconventional myosin-XVIIIa isoform X1"/>
    <property type="match status" value="1"/>
</dbReference>
<dbReference type="InterPro" id="IPR020587">
    <property type="entry name" value="RecA_monomer-monomer_interface"/>
</dbReference>
<dbReference type="OrthoDB" id="2505895at2759"/>
<evidence type="ECO:0000313" key="17">
    <source>
        <dbReference type="Proteomes" id="UP000248484"/>
    </source>
</evidence>
<dbReference type="GO" id="GO:0016020">
    <property type="term" value="C:membrane"/>
    <property type="evidence" value="ECO:0007669"/>
    <property type="project" value="TreeGrafter"/>
</dbReference>
<dbReference type="FunFam" id="1.20.120.720:FF:000007">
    <property type="entry name" value="unconventional myosin-XVIIIa isoform X2"/>
    <property type="match status" value="1"/>
</dbReference>
<dbReference type="KEGG" id="pcad:114487570"/>
<dbReference type="CDD" id="cd01386">
    <property type="entry name" value="MYSc_Myo18"/>
    <property type="match status" value="1"/>
</dbReference>
<dbReference type="GO" id="GO:0003677">
    <property type="term" value="F:DNA binding"/>
    <property type="evidence" value="ECO:0007669"/>
    <property type="project" value="InterPro"/>
</dbReference>
<keyword evidence="10 11" id="KW-0009">Actin-binding</keyword>
<dbReference type="PROSITE" id="PS50106">
    <property type="entry name" value="PDZ"/>
    <property type="match status" value="1"/>
</dbReference>
<evidence type="ECO:0000256" key="12">
    <source>
        <dbReference type="SAM" id="MobiDB-lite"/>
    </source>
</evidence>
<dbReference type="InterPro" id="IPR036064">
    <property type="entry name" value="MYSc_Myo18"/>
</dbReference>
<dbReference type="SMART" id="SM00242">
    <property type="entry name" value="MYSc"/>
    <property type="match status" value="1"/>
</dbReference>
<dbReference type="Gene3D" id="1.10.10.820">
    <property type="match status" value="1"/>
</dbReference>
<evidence type="ECO:0000256" key="1">
    <source>
        <dbReference type="ARBA" id="ARBA00004496"/>
    </source>
</evidence>
<feature type="region of interest" description="Disordered" evidence="12">
    <location>
        <begin position="1"/>
        <end position="35"/>
    </location>
</feature>
<dbReference type="GeneID" id="114487570"/>
<dbReference type="GO" id="GO:0005524">
    <property type="term" value="F:ATP binding"/>
    <property type="evidence" value="ECO:0007669"/>
    <property type="project" value="UniProtKB-UniRule"/>
</dbReference>
<protein>
    <submittedName>
        <fullName evidence="18">Unconventional myosin-XVIIIa isoform X1</fullName>
    </submittedName>
</protein>
<dbReference type="Gene3D" id="1.20.120.720">
    <property type="entry name" value="Myosin VI head, motor domain, U50 subdomain"/>
    <property type="match status" value="1"/>
</dbReference>
<evidence type="ECO:0000256" key="10">
    <source>
        <dbReference type="ARBA" id="ARBA00023203"/>
    </source>
</evidence>
<keyword evidence="6 11" id="KW-0067">ATP-binding</keyword>
<keyword evidence="3" id="KW-0963">Cytoplasm</keyword>
<feature type="region of interest" description="Disordered" evidence="12">
    <location>
        <begin position="318"/>
        <end position="347"/>
    </location>
</feature>
<evidence type="ECO:0000259" key="16">
    <source>
        <dbReference type="PROSITE" id="PS51844"/>
    </source>
</evidence>
<feature type="domain" description="RecA family profile 2" evidence="14">
    <location>
        <begin position="554"/>
        <end position="619"/>
    </location>
</feature>
<keyword evidence="4" id="KW-0597">Phosphoprotein</keyword>
<keyword evidence="17" id="KW-1185">Reference proteome</keyword>
<dbReference type="CDD" id="cd06747">
    <property type="entry name" value="PDZ_MYO18-like"/>
    <property type="match status" value="1"/>
</dbReference>
<dbReference type="FunFam" id="1.20.58.530:FF:000011">
    <property type="entry name" value="unconventional myosin-XVIIIa isoform X2"/>
    <property type="match status" value="1"/>
</dbReference>
<dbReference type="GO" id="GO:0006259">
    <property type="term" value="P:DNA metabolic process"/>
    <property type="evidence" value="ECO:0007669"/>
    <property type="project" value="InterPro"/>
</dbReference>
<gene>
    <name evidence="18" type="primary">MYO18A</name>
</gene>
<dbReference type="GO" id="GO:0016459">
    <property type="term" value="C:myosin complex"/>
    <property type="evidence" value="ECO:0007669"/>
    <property type="project" value="UniProtKB-KW"/>
</dbReference>
<evidence type="ECO:0000313" key="18">
    <source>
        <dbReference type="RefSeq" id="XP_054946078.1"/>
    </source>
</evidence>
<dbReference type="Proteomes" id="UP000248484">
    <property type="component" value="Chromosome 14"/>
</dbReference>
<feature type="domain" description="PDZ" evidence="13">
    <location>
        <begin position="220"/>
        <end position="311"/>
    </location>
</feature>
<reference evidence="18" key="1">
    <citation type="submission" date="2025-08" db="UniProtKB">
        <authorList>
            <consortium name="RefSeq"/>
        </authorList>
    </citation>
    <scope>IDENTIFICATION</scope>
    <source>
        <tissue evidence="18">Muscle</tissue>
    </source>
</reference>
<sequence>MFNLMKKDKDKDGTRKEKKEKKEKKERMSAAELRSLEEMSLRRGFFNLNRSSKRDSKTRLEISNPIPIKVASSSDLHLTDIDSDSNRGSVILDSGHLSTASSSDDLKGEEGSLRGSVLQRAAKFGSLAKQNSQMIVKRFSFSQRSRDESASETSTPSEHSAAPSPQVEVRTLEGQLMQHPGPGIPRPGPRSRAPELVTKRFPADLRLPPVVPPLPPALRELELQRRPTGDFGFSLRRTTMLDRGPEGQVYRRVVHFAEPGAGTKDLALGLVPGDRLVEINGHNVESKSRDEIVEMIRQSGDGVRLKVQPIPELSELSRSWLRSGEGPRREPAHLDPEAASPAHSQVKTEEQIAAEEAWYETEKVWLVHKDGFSLATQLKSEELSLPEGKVRVKLDHDGAILDVDEDDVEKANAPSCDRLEDLASLVYLNESSVLHTLRQRYGASLLHTYAGPSLLVLSPRGAPAVYSEKVMHMFKGCRREDMAPHIYAVAQTAYRAMLMSRQDQSIILLGSSGGGKTTSCQHLVQYLATIAGSSGNKVFSVDKWQALYTLLEAFGNSPTIMNGNATRFSQILSLDFDQAGQVASASIQTMLLEKLRVARRPAGEATFNIFYYLLACGDGTLRTELHLNHLAENNVFGIVPLAKPEEKQKAAQQFSKLQTAMKVLGISPDEQKACWLILAAIYHLGAAGATKAGRRQFARHEWAQKAAYLLGCSLEELSSAIFKHQHQGGTLQRSTSFRQGPEESSLGDGTGPKLSALECLEGMASGLYSELFTLLISLVNRALKSSQHSLCSMMIVDTPGFQNPEQGGSARGASFEELCHNYAQDRLQRLFHERTFVQELERYKEENIELAFDDLEPATDDSVAAVDQASHQSLVRSLARTDEAKGLLWLLEEEVLVPGATEDALLERLFSYYGPQEGDRKGQSPLLRSSKPHHFLLGHSHGTNWVEYNTAGWLSYTKQNPATQNAPRLLQDSQKKIISNLFLGRAGSATVLSGSIAGLEGGSQLALRRATSMRKTFTTGMAAVKKKSLCIQVKLQVDALIDTIKKSKLHFVHCFLPVAEGWAGEPRSAHSRRVSCSSELDLPPGDHCEAGLLQLDAPLLRAQLRGSRLLDAMRMYRQGYPDHMVFSEFRRRFDVLAPHLTKKHGRNYIVVDEKRVGLGPHGPARPSCLCSDPSRQLPFLP</sequence>
<dbReference type="GO" id="GO:0051015">
    <property type="term" value="F:actin filament binding"/>
    <property type="evidence" value="ECO:0007669"/>
    <property type="project" value="TreeGrafter"/>
</dbReference>
<evidence type="ECO:0000259" key="14">
    <source>
        <dbReference type="PROSITE" id="PS50163"/>
    </source>
</evidence>
<evidence type="ECO:0000259" key="15">
    <source>
        <dbReference type="PROSITE" id="PS51456"/>
    </source>
</evidence>
<keyword evidence="5 11" id="KW-0547">Nucleotide-binding</keyword>
<comment type="caution">
    <text evidence="11">Lacks conserved residue(s) required for the propagation of feature annotation.</text>
</comment>
<evidence type="ECO:0000256" key="11">
    <source>
        <dbReference type="PROSITE-ProRule" id="PRU00782"/>
    </source>
</evidence>
<evidence type="ECO:0000256" key="9">
    <source>
        <dbReference type="ARBA" id="ARBA00023175"/>
    </source>
</evidence>
<dbReference type="Pfam" id="PF00595">
    <property type="entry name" value="PDZ"/>
    <property type="match status" value="1"/>
</dbReference>
<dbReference type="GO" id="GO:0000146">
    <property type="term" value="F:microfilament motor activity"/>
    <property type="evidence" value="ECO:0007669"/>
    <property type="project" value="TreeGrafter"/>
</dbReference>
<dbReference type="SMART" id="SM00228">
    <property type="entry name" value="PDZ"/>
    <property type="match status" value="1"/>
</dbReference>
<keyword evidence="9 11" id="KW-0505">Motor protein</keyword>
<dbReference type="PROSITE" id="PS51456">
    <property type="entry name" value="MYOSIN_MOTOR"/>
    <property type="match status" value="1"/>
</dbReference>
<comment type="subcellular location">
    <subcellularLocation>
        <location evidence="1">Cytoplasm</location>
    </subcellularLocation>
</comment>
<dbReference type="FunFam" id="3.40.850.10:FF:000020">
    <property type="entry name" value="unconventional myosin-XVIIIa isoform X1"/>
    <property type="match status" value="1"/>
</dbReference>
<proteinExistence type="inferred from homology"/>
<dbReference type="RefSeq" id="XP_054946078.1">
    <property type="nucleotide sequence ID" value="XM_055090103.1"/>
</dbReference>
<evidence type="ECO:0000259" key="13">
    <source>
        <dbReference type="PROSITE" id="PS50106"/>
    </source>
</evidence>
<dbReference type="Gene3D" id="1.20.58.530">
    <property type="match status" value="1"/>
</dbReference>
<dbReference type="PANTHER" id="PTHR13140:SF706">
    <property type="entry name" value="DILUTE CLASS UNCONVENTIONAL MYOSIN, ISOFORM C"/>
    <property type="match status" value="1"/>
</dbReference>
<feature type="compositionally biased region" description="Basic and acidic residues" evidence="12">
    <location>
        <begin position="1"/>
        <end position="17"/>
    </location>
</feature>
<dbReference type="Gene3D" id="3.40.850.10">
    <property type="entry name" value="Kinesin motor domain"/>
    <property type="match status" value="1"/>
</dbReference>
<feature type="region of interest" description="Disordered" evidence="12">
    <location>
        <begin position="140"/>
        <end position="167"/>
    </location>
</feature>
<dbReference type="InterPro" id="IPR001478">
    <property type="entry name" value="PDZ"/>
</dbReference>
<dbReference type="GO" id="GO:0008094">
    <property type="term" value="F:ATP-dependent activity, acting on DNA"/>
    <property type="evidence" value="ECO:0007669"/>
    <property type="project" value="InterPro"/>
</dbReference>
<dbReference type="InterPro" id="IPR027417">
    <property type="entry name" value="P-loop_NTPase"/>
</dbReference>
<keyword evidence="8 11" id="KW-0518">Myosin</keyword>
<dbReference type="PANTHER" id="PTHR13140">
    <property type="entry name" value="MYOSIN"/>
    <property type="match status" value="1"/>
</dbReference>
<feature type="domain" description="Myosin N-terminal SH3-like" evidence="16">
    <location>
        <begin position="361"/>
        <end position="413"/>
    </location>
</feature>
<accession>A0A9W2X3X1</accession>
<dbReference type="InterPro" id="IPR004009">
    <property type="entry name" value="SH3_Myosin"/>
</dbReference>
<dbReference type="AlphaFoldDB" id="A0A9W2X3X1"/>
<dbReference type="Pfam" id="PF00063">
    <property type="entry name" value="Myosin_head"/>
    <property type="match status" value="1"/>
</dbReference>
<feature type="compositionally biased region" description="Basic and acidic residues" evidence="12">
    <location>
        <begin position="23"/>
        <end position="35"/>
    </location>
</feature>
<dbReference type="PROSITE" id="PS50163">
    <property type="entry name" value="RECA_3"/>
    <property type="match status" value="1"/>
</dbReference>
<dbReference type="SUPFAM" id="SSF52540">
    <property type="entry name" value="P-loop containing nucleoside triphosphate hydrolases"/>
    <property type="match status" value="1"/>
</dbReference>
<feature type="domain" description="Myosin motor" evidence="15">
    <location>
        <begin position="417"/>
        <end position="1181"/>
    </location>
</feature>
<dbReference type="SUPFAM" id="SSF50156">
    <property type="entry name" value="PDZ domain-like"/>
    <property type="match status" value="1"/>
</dbReference>
<dbReference type="FunFam" id="2.30.42.10:FF:000059">
    <property type="entry name" value="unconventional myosin-XVIIIa isoform X1"/>
    <property type="match status" value="1"/>
</dbReference>
<name>A0A9W2X3X1_PHYMC</name>
<evidence type="ECO:0000256" key="2">
    <source>
        <dbReference type="ARBA" id="ARBA00008314"/>
    </source>
</evidence>
<feature type="binding site" evidence="11">
    <location>
        <begin position="510"/>
        <end position="517"/>
    </location>
    <ligand>
        <name>ATP</name>
        <dbReference type="ChEBI" id="CHEBI:30616"/>
    </ligand>
</feature>
<dbReference type="Pfam" id="PF24556">
    <property type="entry name" value="SH3_Myosin-XVIIIa"/>
    <property type="match status" value="1"/>
</dbReference>
<evidence type="ECO:0000256" key="6">
    <source>
        <dbReference type="ARBA" id="ARBA00022840"/>
    </source>
</evidence>
<evidence type="ECO:0000256" key="4">
    <source>
        <dbReference type="ARBA" id="ARBA00022553"/>
    </source>
</evidence>
<evidence type="ECO:0000256" key="8">
    <source>
        <dbReference type="ARBA" id="ARBA00023123"/>
    </source>
</evidence>
<comment type="similarity">
    <text evidence="2 11">Belongs to the TRAFAC class myosin-kinesin ATPase superfamily. Myosin family.</text>
</comment>
<evidence type="ECO:0000256" key="3">
    <source>
        <dbReference type="ARBA" id="ARBA00022490"/>
    </source>
</evidence>
<feature type="region of interest" description="Disordered" evidence="12">
    <location>
        <begin position="731"/>
        <end position="750"/>
    </location>
</feature>
<organism evidence="17 18">
    <name type="scientific">Physeter macrocephalus</name>
    <name type="common">Sperm whale</name>
    <name type="synonym">Physeter catodon</name>
    <dbReference type="NCBI Taxonomy" id="9755"/>
    <lineage>
        <taxon>Eukaryota</taxon>
        <taxon>Metazoa</taxon>
        <taxon>Chordata</taxon>
        <taxon>Craniata</taxon>
        <taxon>Vertebrata</taxon>
        <taxon>Euteleostomi</taxon>
        <taxon>Mammalia</taxon>
        <taxon>Eutheria</taxon>
        <taxon>Laurasiatheria</taxon>
        <taxon>Artiodactyla</taxon>
        <taxon>Whippomorpha</taxon>
        <taxon>Cetacea</taxon>
        <taxon>Odontoceti</taxon>
        <taxon>Physeteridae</taxon>
        <taxon>Physeter</taxon>
    </lineage>
</organism>
<keyword evidence="7" id="KW-0175">Coiled coil</keyword>